<evidence type="ECO:0000313" key="2">
    <source>
        <dbReference type="RefSeq" id="XP_029637053.1"/>
    </source>
</evidence>
<protein>
    <submittedName>
        <fullName evidence="2">Uncharacterized protein LOC115212330</fullName>
    </submittedName>
</protein>
<dbReference type="KEGG" id="osn:115212330"/>
<keyword evidence="1" id="KW-1185">Reference proteome</keyword>
<dbReference type="Proteomes" id="UP000515154">
    <property type="component" value="Linkage group LG5"/>
</dbReference>
<proteinExistence type="predicted"/>
<evidence type="ECO:0000313" key="1">
    <source>
        <dbReference type="Proteomes" id="UP000515154"/>
    </source>
</evidence>
<gene>
    <name evidence="2" type="primary">LOC115212330</name>
</gene>
<accession>A0A6P7SGH1</accession>
<organism evidence="1 2">
    <name type="scientific">Octopus sinensis</name>
    <name type="common">East Asian common octopus</name>
    <dbReference type="NCBI Taxonomy" id="2607531"/>
    <lineage>
        <taxon>Eukaryota</taxon>
        <taxon>Metazoa</taxon>
        <taxon>Spiralia</taxon>
        <taxon>Lophotrochozoa</taxon>
        <taxon>Mollusca</taxon>
        <taxon>Cephalopoda</taxon>
        <taxon>Coleoidea</taxon>
        <taxon>Octopodiformes</taxon>
        <taxon>Octopoda</taxon>
        <taxon>Incirrata</taxon>
        <taxon>Octopodidae</taxon>
        <taxon>Octopus</taxon>
    </lineage>
</organism>
<dbReference type="RefSeq" id="XP_029637053.1">
    <property type="nucleotide sequence ID" value="XM_029781193.2"/>
</dbReference>
<dbReference type="AlphaFoldDB" id="A0A6P7SGH1"/>
<sequence length="158" mass="17749">MSGNGVGVAWVIVQSQQNFQLFVISTTAGDNDRPFFSPSHKSSSTQMERASLTLTVGGQPKTDAESKPKHKVVSYNYSSVERSREQVNFTFTITKSRAQSSVVVYRNYDDCPEFEPLLWHKTTLFYSVGINPKQYITTVVIYQGEKPETFASKVCCDL</sequence>
<reference evidence="2" key="1">
    <citation type="submission" date="2025-08" db="UniProtKB">
        <authorList>
            <consortium name="RefSeq"/>
        </authorList>
    </citation>
    <scope>IDENTIFICATION</scope>
</reference>
<name>A0A6P7SGH1_9MOLL</name>